<name>A0A0S4IXT7_BODSA</name>
<evidence type="ECO:0000256" key="4">
    <source>
        <dbReference type="SAM" id="MobiDB-lite"/>
    </source>
</evidence>
<feature type="compositionally biased region" description="Low complexity" evidence="4">
    <location>
        <begin position="480"/>
        <end position="507"/>
    </location>
</feature>
<dbReference type="Gene3D" id="3.80.10.10">
    <property type="entry name" value="Ribonuclease Inhibitor"/>
    <property type="match status" value="2"/>
</dbReference>
<feature type="region of interest" description="Disordered" evidence="4">
    <location>
        <begin position="470"/>
        <end position="645"/>
    </location>
</feature>
<dbReference type="VEuPathDB" id="TriTrypDB:BSAL_67370"/>
<organism evidence="5 6">
    <name type="scientific">Bodo saltans</name>
    <name type="common">Flagellated protozoan</name>
    <dbReference type="NCBI Taxonomy" id="75058"/>
    <lineage>
        <taxon>Eukaryota</taxon>
        <taxon>Discoba</taxon>
        <taxon>Euglenozoa</taxon>
        <taxon>Kinetoplastea</taxon>
        <taxon>Metakinetoplastina</taxon>
        <taxon>Eubodonida</taxon>
        <taxon>Bodonidae</taxon>
        <taxon>Bodo</taxon>
    </lineage>
</organism>
<feature type="compositionally biased region" description="Polar residues" evidence="4">
    <location>
        <begin position="267"/>
        <end position="281"/>
    </location>
</feature>
<gene>
    <name evidence="5" type="ORF">BSAL_67370</name>
</gene>
<feature type="compositionally biased region" description="Polar residues" evidence="4">
    <location>
        <begin position="344"/>
        <end position="359"/>
    </location>
</feature>
<dbReference type="OMA" id="PRRADMS"/>
<dbReference type="AlphaFoldDB" id="A0A0S4IXT7"/>
<dbReference type="PROSITE" id="PS51450">
    <property type="entry name" value="LRR"/>
    <property type="match status" value="1"/>
</dbReference>
<keyword evidence="1" id="KW-0433">Leucine-rich repeat</keyword>
<accession>A0A0S4IXT7</accession>
<evidence type="ECO:0000256" key="3">
    <source>
        <dbReference type="SAM" id="Coils"/>
    </source>
</evidence>
<evidence type="ECO:0000313" key="6">
    <source>
        <dbReference type="Proteomes" id="UP000051952"/>
    </source>
</evidence>
<feature type="compositionally biased region" description="Low complexity" evidence="4">
    <location>
        <begin position="551"/>
        <end position="567"/>
    </location>
</feature>
<feature type="region of interest" description="Disordered" evidence="4">
    <location>
        <begin position="299"/>
        <end position="367"/>
    </location>
</feature>
<dbReference type="InterPro" id="IPR001611">
    <property type="entry name" value="Leu-rich_rpt"/>
</dbReference>
<dbReference type="SMART" id="SM00365">
    <property type="entry name" value="LRR_SD22"/>
    <property type="match status" value="3"/>
</dbReference>
<dbReference type="OrthoDB" id="266138at2759"/>
<feature type="region of interest" description="Disordered" evidence="4">
    <location>
        <begin position="230"/>
        <end position="281"/>
    </location>
</feature>
<feature type="compositionally biased region" description="Polar residues" evidence="4">
    <location>
        <begin position="470"/>
        <end position="479"/>
    </location>
</feature>
<dbReference type="InterPro" id="IPR032675">
    <property type="entry name" value="LRR_dom_sf"/>
</dbReference>
<keyword evidence="6" id="KW-1185">Reference proteome</keyword>
<dbReference type="Proteomes" id="UP000051952">
    <property type="component" value="Unassembled WGS sequence"/>
</dbReference>
<evidence type="ECO:0008006" key="7">
    <source>
        <dbReference type="Google" id="ProtNLM"/>
    </source>
</evidence>
<keyword evidence="3" id="KW-0175">Coiled coil</keyword>
<evidence type="ECO:0000256" key="1">
    <source>
        <dbReference type="ARBA" id="ARBA00022614"/>
    </source>
</evidence>
<feature type="compositionally biased region" description="Low complexity" evidence="4">
    <location>
        <begin position="321"/>
        <end position="340"/>
    </location>
</feature>
<dbReference type="SUPFAM" id="SSF52075">
    <property type="entry name" value="Outer arm dynein light chain 1"/>
    <property type="match status" value="1"/>
</dbReference>
<feature type="compositionally biased region" description="Polar residues" evidence="4">
    <location>
        <begin position="530"/>
        <end position="540"/>
    </location>
</feature>
<protein>
    <recommendedName>
        <fullName evidence="7">Leucine-rich repeat protein</fullName>
    </recommendedName>
</protein>
<feature type="coiled-coil region" evidence="3">
    <location>
        <begin position="392"/>
        <end position="440"/>
    </location>
</feature>
<feature type="compositionally biased region" description="Basic and acidic residues" evidence="4">
    <location>
        <begin position="508"/>
        <end position="517"/>
    </location>
</feature>
<sequence length="645" mass="68975">MQISLARRGMAEFDASAFSTKEEREMLYAITKLDVSYNSLTVVKGMQCLSNLTALDISYNKVKSLAGLPLKLRRLNASHNDLKYLDGLTPLSQLEWIDVSFNEIVSVSGLPGSAGLRHVNASNNRIGSMKGIELCTGIHELVISQNLLRKVDDLVPLRYLRAIRELNVSDNPVTANPRNFAAIRLLVPTLQHLEGAKAASAAVTSAELSGIDEKPSTAFSSAPYFHNLSTSKLSSAPRPKSPQTTTVTPNTSSITAASSARGRGEDISNQSRRAHSANSDQSSSLYHLLLKSHDSSTLHRAPFTGGHNARGVVSSAKDAPRAASAERPSSADASRASPRRGLTFLSSSSRPTAETNSNHQRARPYVGPQQMFNTVDVGRAAQDVSVSSISAQRMMEERIATLERELKESRKSSEIAQRDADNYKLQVKQLKDTVERQAKVNAMLADANRQLSIEASRLQILAAPKVIVPTSGSSQLHRNSTAGSQAASAAASLKSGGSVRGSSTGSRDGVDDQRRSSTPEGSFNRPPSPSSTGRIESPKTTGFGGYASKQANSRSSPNAAASAARGSISGGGKKPRRADMSPKRGSMMSDVREMIPQSGQPHFSGFPSSNSSTPQKGNNLDRSAFSGKNVSFGGSQFYSPPQHYY</sequence>
<evidence type="ECO:0000256" key="2">
    <source>
        <dbReference type="ARBA" id="ARBA00022737"/>
    </source>
</evidence>
<feature type="compositionally biased region" description="Polar residues" evidence="4">
    <location>
        <begin position="597"/>
        <end position="639"/>
    </location>
</feature>
<dbReference type="EMBL" id="CYKH01000450">
    <property type="protein sequence ID" value="CUF92709.1"/>
    <property type="molecule type" value="Genomic_DNA"/>
</dbReference>
<dbReference type="PANTHER" id="PTHR46652">
    <property type="entry name" value="LEUCINE-RICH REPEAT AND IQ DOMAIN-CONTAINING PROTEIN 1-RELATED"/>
    <property type="match status" value="1"/>
</dbReference>
<feature type="compositionally biased region" description="Low complexity" evidence="4">
    <location>
        <begin position="241"/>
        <end position="255"/>
    </location>
</feature>
<dbReference type="PANTHER" id="PTHR46652:SF3">
    <property type="entry name" value="LEUCINE-RICH REPEAT-CONTAINING PROTEIN 9"/>
    <property type="match status" value="1"/>
</dbReference>
<reference evidence="6" key="1">
    <citation type="submission" date="2015-09" db="EMBL/GenBank/DDBJ databases">
        <authorList>
            <consortium name="Pathogen Informatics"/>
        </authorList>
    </citation>
    <scope>NUCLEOTIDE SEQUENCE [LARGE SCALE GENOMIC DNA]</scope>
    <source>
        <strain evidence="6">Lake Konstanz</strain>
    </source>
</reference>
<dbReference type="Pfam" id="PF14580">
    <property type="entry name" value="LRR_9"/>
    <property type="match status" value="1"/>
</dbReference>
<keyword evidence="2" id="KW-0677">Repeat</keyword>
<evidence type="ECO:0000313" key="5">
    <source>
        <dbReference type="EMBL" id="CUF92709.1"/>
    </source>
</evidence>
<dbReference type="InterPro" id="IPR050836">
    <property type="entry name" value="SDS22/Internalin_LRR"/>
</dbReference>
<proteinExistence type="predicted"/>